<feature type="compositionally biased region" description="Basic residues" evidence="6">
    <location>
        <begin position="1"/>
        <end position="16"/>
    </location>
</feature>
<dbReference type="InterPro" id="IPR012678">
    <property type="entry name" value="Ribosomal_uL23/eL15/eS24_sf"/>
</dbReference>
<keyword evidence="9" id="KW-1185">Reference proteome</keyword>
<dbReference type="AlphaFoldDB" id="A0AAD8Y8F6"/>
<evidence type="ECO:0000313" key="9">
    <source>
        <dbReference type="Proteomes" id="UP001224775"/>
    </source>
</evidence>
<dbReference type="NCBIfam" id="NF011118">
    <property type="entry name" value="PRK14548.1"/>
    <property type="match status" value="1"/>
</dbReference>
<dbReference type="EMBL" id="JATAAI010000012">
    <property type="protein sequence ID" value="KAK1741741.1"/>
    <property type="molecule type" value="Genomic_DNA"/>
</dbReference>
<gene>
    <name evidence="8" type="ORF">QTG54_007314</name>
</gene>
<keyword evidence="3" id="KW-0694">RNA-binding</keyword>
<evidence type="ECO:0000256" key="1">
    <source>
        <dbReference type="ARBA" id="ARBA00006700"/>
    </source>
</evidence>
<name>A0AAD8Y8F6_9STRA</name>
<proteinExistence type="inferred from homology"/>
<dbReference type="GO" id="GO:1990904">
    <property type="term" value="C:ribonucleoprotein complex"/>
    <property type="evidence" value="ECO:0007669"/>
    <property type="project" value="UniProtKB-KW"/>
</dbReference>
<dbReference type="InterPro" id="IPR005633">
    <property type="entry name" value="Ribosomal_uL23_N"/>
</dbReference>
<dbReference type="GO" id="GO:0006412">
    <property type="term" value="P:translation"/>
    <property type="evidence" value="ECO:0007669"/>
    <property type="project" value="InterPro"/>
</dbReference>
<dbReference type="Gene3D" id="3.30.70.330">
    <property type="match status" value="1"/>
</dbReference>
<evidence type="ECO:0000256" key="3">
    <source>
        <dbReference type="ARBA" id="ARBA00022884"/>
    </source>
</evidence>
<feature type="region of interest" description="Disordered" evidence="6">
    <location>
        <begin position="110"/>
        <end position="132"/>
    </location>
</feature>
<evidence type="ECO:0000259" key="7">
    <source>
        <dbReference type="Pfam" id="PF03939"/>
    </source>
</evidence>
<dbReference type="PANTHER" id="PTHR11620">
    <property type="entry name" value="60S RIBOSOMAL PROTEIN L23A"/>
    <property type="match status" value="1"/>
</dbReference>
<keyword evidence="2" id="KW-0699">rRNA-binding</keyword>
<dbReference type="GO" id="GO:0019843">
    <property type="term" value="F:rRNA binding"/>
    <property type="evidence" value="ECO:0007669"/>
    <property type="project" value="UniProtKB-KW"/>
</dbReference>
<dbReference type="Pfam" id="PF00276">
    <property type="entry name" value="Ribosomal_L23"/>
    <property type="match status" value="1"/>
</dbReference>
<sequence>MGKKRNNAAKKKKATKKQNLSAAFGVSVLKGGTIARNNGVINKNALADGQHAQQSKNKKMDKSNATAATSAAAVMSVNEQSGNRSSNSNENDEFRRLHASLEERQLALQARQKECQKKKRGRKSQKKGWGKFAHPSTKVEFASATLNLGPKSTEQLINEAADHVAMGMTDIGQSAVSNHYTAAPPTDGTSSLAAAAGLNWNMQLSNTNTSVQQPPPEQNNPFAAFDEDSDSDNEWSGKKATQRHNSTVALNLVPEEGALCFIRDEVGGWKLELPERKAVPKAAAVAKKLTKSTKSKKGTRIHTKVHFYRPKTLSLERKPKYARSSVPKKSRSDVHSIIKYPLTTESSMKLIEDSNTLVFIVDIKANKRQIKAAVKELYQIECDKINTLITPRGLKKSYVRLSKDFDALDVANRVGVI</sequence>
<evidence type="ECO:0000256" key="6">
    <source>
        <dbReference type="SAM" id="MobiDB-lite"/>
    </source>
</evidence>
<dbReference type="GO" id="GO:0003735">
    <property type="term" value="F:structural constituent of ribosome"/>
    <property type="evidence" value="ECO:0007669"/>
    <property type="project" value="InterPro"/>
</dbReference>
<keyword evidence="4 8" id="KW-0689">Ribosomal protein</keyword>
<dbReference type="FunFam" id="3.30.70.330:FF:000035">
    <property type="entry name" value="60S ribosomal protein L23a"/>
    <property type="match status" value="1"/>
</dbReference>
<feature type="region of interest" description="Disordered" evidence="6">
    <location>
        <begin position="1"/>
        <end position="22"/>
    </location>
</feature>
<evidence type="ECO:0000313" key="8">
    <source>
        <dbReference type="EMBL" id="KAK1741741.1"/>
    </source>
</evidence>
<evidence type="ECO:0000256" key="5">
    <source>
        <dbReference type="ARBA" id="ARBA00023274"/>
    </source>
</evidence>
<accession>A0AAD8Y8F6</accession>
<feature type="region of interest" description="Disordered" evidence="6">
    <location>
        <begin position="206"/>
        <end position="242"/>
    </location>
</feature>
<evidence type="ECO:0000256" key="2">
    <source>
        <dbReference type="ARBA" id="ARBA00022730"/>
    </source>
</evidence>
<feature type="compositionally biased region" description="Basic residues" evidence="6">
    <location>
        <begin position="116"/>
        <end position="129"/>
    </location>
</feature>
<dbReference type="SUPFAM" id="SSF54189">
    <property type="entry name" value="Ribosomal proteins S24e, L23 and L15e"/>
    <property type="match status" value="1"/>
</dbReference>
<organism evidence="8 9">
    <name type="scientific">Skeletonema marinoi</name>
    <dbReference type="NCBI Taxonomy" id="267567"/>
    <lineage>
        <taxon>Eukaryota</taxon>
        <taxon>Sar</taxon>
        <taxon>Stramenopiles</taxon>
        <taxon>Ochrophyta</taxon>
        <taxon>Bacillariophyta</taxon>
        <taxon>Coscinodiscophyceae</taxon>
        <taxon>Thalassiosirophycidae</taxon>
        <taxon>Thalassiosirales</taxon>
        <taxon>Skeletonemataceae</taxon>
        <taxon>Skeletonema</taxon>
        <taxon>Skeletonema marinoi-dohrnii complex</taxon>
    </lineage>
</organism>
<evidence type="ECO:0000256" key="4">
    <source>
        <dbReference type="ARBA" id="ARBA00022980"/>
    </source>
</evidence>
<dbReference type="InterPro" id="IPR013025">
    <property type="entry name" value="Ribosomal_uL23-like"/>
</dbReference>
<feature type="region of interest" description="Disordered" evidence="6">
    <location>
        <begin position="45"/>
        <end position="68"/>
    </location>
</feature>
<reference evidence="8" key="1">
    <citation type="submission" date="2023-06" db="EMBL/GenBank/DDBJ databases">
        <title>Survivors Of The Sea: Transcriptome response of Skeletonema marinoi to long-term dormancy.</title>
        <authorList>
            <person name="Pinder M.I.M."/>
            <person name="Kourtchenko O."/>
            <person name="Robertson E.K."/>
            <person name="Larsson T."/>
            <person name="Maumus F."/>
            <person name="Osuna-Cruz C.M."/>
            <person name="Vancaester E."/>
            <person name="Stenow R."/>
            <person name="Vandepoele K."/>
            <person name="Ploug H."/>
            <person name="Bruchert V."/>
            <person name="Godhe A."/>
            <person name="Topel M."/>
        </authorList>
    </citation>
    <scope>NUCLEOTIDE SEQUENCE</scope>
    <source>
        <strain evidence="8">R05AC</strain>
    </source>
</reference>
<feature type="domain" description="Large ribosomal subunit protein uL23 N-terminal" evidence="7">
    <location>
        <begin position="280"/>
        <end position="328"/>
    </location>
</feature>
<comment type="caution">
    <text evidence="8">The sequence shown here is derived from an EMBL/GenBank/DDBJ whole genome shotgun (WGS) entry which is preliminary data.</text>
</comment>
<dbReference type="HAMAP" id="MF_01369_A">
    <property type="entry name" value="Ribosomal_uL23_A"/>
    <property type="match status" value="1"/>
</dbReference>
<protein>
    <submittedName>
        <fullName evidence="8">60S ribosomal protein L23a</fullName>
    </submittedName>
</protein>
<dbReference type="GO" id="GO:0005840">
    <property type="term" value="C:ribosome"/>
    <property type="evidence" value="ECO:0007669"/>
    <property type="project" value="UniProtKB-KW"/>
</dbReference>
<dbReference type="InterPro" id="IPR012677">
    <property type="entry name" value="Nucleotide-bd_a/b_plait_sf"/>
</dbReference>
<dbReference type="Proteomes" id="UP001224775">
    <property type="component" value="Unassembled WGS sequence"/>
</dbReference>
<keyword evidence="5" id="KW-0687">Ribonucleoprotein</keyword>
<comment type="similarity">
    <text evidence="1">Belongs to the universal ribosomal protein uL23 family.</text>
</comment>
<dbReference type="Pfam" id="PF03939">
    <property type="entry name" value="Ribosomal_L23eN"/>
    <property type="match status" value="1"/>
</dbReference>